<organism evidence="4 5">
    <name type="scientific">candidate division WOR-1 bacterium RIFOXYC12_FULL_54_18</name>
    <dbReference type="NCBI Taxonomy" id="1802584"/>
    <lineage>
        <taxon>Bacteria</taxon>
        <taxon>Bacillati</taxon>
        <taxon>Saganbacteria</taxon>
    </lineage>
</organism>
<dbReference type="PIRSF" id="PIRSF004761">
    <property type="entry name" value="Hydrgn_mat_HypA"/>
    <property type="match status" value="1"/>
</dbReference>
<reference evidence="4 5" key="1">
    <citation type="journal article" date="2016" name="Nat. Commun.">
        <title>Thousands of microbial genomes shed light on interconnected biogeochemical processes in an aquifer system.</title>
        <authorList>
            <person name="Anantharaman K."/>
            <person name="Brown C.T."/>
            <person name="Hug L.A."/>
            <person name="Sharon I."/>
            <person name="Castelle C.J."/>
            <person name="Probst A.J."/>
            <person name="Thomas B.C."/>
            <person name="Singh A."/>
            <person name="Wilkins M.J."/>
            <person name="Karaoz U."/>
            <person name="Brodie E.L."/>
            <person name="Williams K.H."/>
            <person name="Hubbard S.S."/>
            <person name="Banfield J.F."/>
        </authorList>
    </citation>
    <scope>NUCLEOTIDE SEQUENCE [LARGE SCALE GENOMIC DNA]</scope>
</reference>
<proteinExistence type="predicted"/>
<comment type="caution">
    <text evidence="4">The sequence shown here is derived from an EMBL/GenBank/DDBJ whole genome shotgun (WGS) entry which is preliminary data.</text>
</comment>
<gene>
    <name evidence="4" type="ORF">A3K49_03785</name>
</gene>
<evidence type="ECO:0000313" key="5">
    <source>
        <dbReference type="Proteomes" id="UP000178602"/>
    </source>
</evidence>
<dbReference type="GO" id="GO:0008270">
    <property type="term" value="F:zinc ion binding"/>
    <property type="evidence" value="ECO:0007669"/>
    <property type="project" value="TreeGrafter"/>
</dbReference>
<dbReference type="InterPro" id="IPR000688">
    <property type="entry name" value="HypA/HybF"/>
</dbReference>
<dbReference type="PANTHER" id="PTHR34535">
    <property type="entry name" value="HYDROGENASE MATURATION FACTOR HYPA"/>
    <property type="match status" value="1"/>
</dbReference>
<dbReference type="GO" id="GO:0051604">
    <property type="term" value="P:protein maturation"/>
    <property type="evidence" value="ECO:0007669"/>
    <property type="project" value="InterPro"/>
</dbReference>
<keyword evidence="1" id="KW-0533">Nickel</keyword>
<dbReference type="AlphaFoldDB" id="A0A1F4T6A9"/>
<dbReference type="Pfam" id="PF01155">
    <property type="entry name" value="HypA"/>
    <property type="match status" value="1"/>
</dbReference>
<evidence type="ECO:0000313" key="4">
    <source>
        <dbReference type="EMBL" id="OGC28097.1"/>
    </source>
</evidence>
<keyword evidence="2" id="KW-0479">Metal-binding</keyword>
<evidence type="ECO:0000256" key="1">
    <source>
        <dbReference type="ARBA" id="ARBA00022596"/>
    </source>
</evidence>
<accession>A0A1F4T6A9</accession>
<evidence type="ECO:0008006" key="6">
    <source>
        <dbReference type="Google" id="ProtNLM"/>
    </source>
</evidence>
<sequence>MHEATVAEAILGLVLKSIPPETLLVKKINLVVGALSGIEKESLDLYFAELSKGGKAAGAELNFSIKPAKLVCTVCGKVNLFNGREKLQEKCLSCGGLNKLETEKLFYIDHVEVI</sequence>
<evidence type="ECO:0000256" key="2">
    <source>
        <dbReference type="ARBA" id="ARBA00022723"/>
    </source>
</evidence>
<dbReference type="EMBL" id="MEUG01000001">
    <property type="protein sequence ID" value="OGC28097.1"/>
    <property type="molecule type" value="Genomic_DNA"/>
</dbReference>
<keyword evidence="3" id="KW-0862">Zinc</keyword>
<protein>
    <recommendedName>
        <fullName evidence="6">Hydrogenase maturation factor HypA</fullName>
    </recommendedName>
</protein>
<dbReference type="PANTHER" id="PTHR34535:SF3">
    <property type="entry name" value="HYDROGENASE MATURATION FACTOR HYPA"/>
    <property type="match status" value="1"/>
</dbReference>
<dbReference type="GO" id="GO:0016151">
    <property type="term" value="F:nickel cation binding"/>
    <property type="evidence" value="ECO:0007669"/>
    <property type="project" value="InterPro"/>
</dbReference>
<evidence type="ECO:0000256" key="3">
    <source>
        <dbReference type="ARBA" id="ARBA00022833"/>
    </source>
</evidence>
<name>A0A1F4T6A9_UNCSA</name>
<dbReference type="Proteomes" id="UP000178602">
    <property type="component" value="Unassembled WGS sequence"/>
</dbReference>
<dbReference type="Gene3D" id="3.30.2320.80">
    <property type="match status" value="1"/>
</dbReference>